<gene>
    <name evidence="9" type="ORF">H2200_006821</name>
</gene>
<keyword evidence="6" id="KW-0539">Nucleus</keyword>
<dbReference type="Proteomes" id="UP001172673">
    <property type="component" value="Unassembled WGS sequence"/>
</dbReference>
<dbReference type="GO" id="GO:0000981">
    <property type="term" value="F:DNA-binding transcription factor activity, RNA polymerase II-specific"/>
    <property type="evidence" value="ECO:0007669"/>
    <property type="project" value="InterPro"/>
</dbReference>
<dbReference type="PANTHER" id="PTHR36206">
    <property type="entry name" value="ASPERCRYPTIN BIOSYNTHESIS CLUSTER-SPECIFIC TRANSCRIPTION REGULATOR ATNN-RELATED"/>
    <property type="match status" value="1"/>
</dbReference>
<evidence type="ECO:0000256" key="1">
    <source>
        <dbReference type="ARBA" id="ARBA00022723"/>
    </source>
</evidence>
<dbReference type="EMBL" id="JAPDRK010000009">
    <property type="protein sequence ID" value="KAJ9609050.1"/>
    <property type="molecule type" value="Genomic_DNA"/>
</dbReference>
<proteinExistence type="predicted"/>
<keyword evidence="5" id="KW-0804">Transcription</keyword>
<dbReference type="CDD" id="cd00067">
    <property type="entry name" value="GAL4"/>
    <property type="match status" value="1"/>
</dbReference>
<evidence type="ECO:0000259" key="8">
    <source>
        <dbReference type="PROSITE" id="PS50048"/>
    </source>
</evidence>
<accession>A0AA38X938</accession>
<feature type="domain" description="Zn(2)-C6 fungal-type" evidence="8">
    <location>
        <begin position="43"/>
        <end position="71"/>
    </location>
</feature>
<keyword evidence="3" id="KW-0805">Transcription regulation</keyword>
<dbReference type="SUPFAM" id="SSF57701">
    <property type="entry name" value="Zn2/Cys6 DNA-binding domain"/>
    <property type="match status" value="1"/>
</dbReference>
<keyword evidence="1" id="KW-0479">Metal-binding</keyword>
<dbReference type="Gene3D" id="4.10.240.10">
    <property type="entry name" value="Zn(2)-C6 fungal-type DNA-binding domain"/>
    <property type="match status" value="1"/>
</dbReference>
<dbReference type="PROSITE" id="PS00463">
    <property type="entry name" value="ZN2_CY6_FUNGAL_1"/>
    <property type="match status" value="1"/>
</dbReference>
<evidence type="ECO:0000256" key="3">
    <source>
        <dbReference type="ARBA" id="ARBA00023015"/>
    </source>
</evidence>
<evidence type="ECO:0000256" key="7">
    <source>
        <dbReference type="SAM" id="MobiDB-lite"/>
    </source>
</evidence>
<dbReference type="Pfam" id="PF00172">
    <property type="entry name" value="Zn_clus"/>
    <property type="match status" value="1"/>
</dbReference>
<reference evidence="9" key="1">
    <citation type="submission" date="2022-10" db="EMBL/GenBank/DDBJ databases">
        <title>Culturing micro-colonial fungi from biological soil crusts in the Mojave desert and describing Neophaeococcomyces mojavensis, and introducing the new genera and species Taxawa tesnikishii.</title>
        <authorList>
            <person name="Kurbessoian T."/>
            <person name="Stajich J.E."/>
        </authorList>
    </citation>
    <scope>NUCLEOTIDE SEQUENCE</scope>
    <source>
        <strain evidence="9">TK_41</strain>
    </source>
</reference>
<keyword evidence="10" id="KW-1185">Reference proteome</keyword>
<evidence type="ECO:0000256" key="2">
    <source>
        <dbReference type="ARBA" id="ARBA00022833"/>
    </source>
</evidence>
<organism evidence="9 10">
    <name type="scientific">Cladophialophora chaetospira</name>
    <dbReference type="NCBI Taxonomy" id="386627"/>
    <lineage>
        <taxon>Eukaryota</taxon>
        <taxon>Fungi</taxon>
        <taxon>Dikarya</taxon>
        <taxon>Ascomycota</taxon>
        <taxon>Pezizomycotina</taxon>
        <taxon>Eurotiomycetes</taxon>
        <taxon>Chaetothyriomycetidae</taxon>
        <taxon>Chaetothyriales</taxon>
        <taxon>Herpotrichiellaceae</taxon>
        <taxon>Cladophialophora</taxon>
    </lineage>
</organism>
<comment type="caution">
    <text evidence="9">The sequence shown here is derived from an EMBL/GenBank/DDBJ whole genome shotgun (WGS) entry which is preliminary data.</text>
</comment>
<sequence>MSNGGQLPFYDHRANDSHNTTTDSGPAVAKKKRRQFHHKVATGCINCKQRRVKCDEAKPECRRCTSSAQHCRGYIIRQAWIFEPGDGSKAFSNVVSPVTGMLSDGLGTGYERRQIYFFNELIVAKMSVWYFTKSALDGWLYYVRQCAQSIQAVRYLALAVATRLGAYLWSGGSQSRTACKHYIQGLSALTSSTEALDPDTTLVCSQLIAVYEYLNPIETAPEALEHFAAMIRILKHPKTKSSPMVTAISSVVQQIDLLCSVFRPFIALPGGEPPELATHYHPLPPTLPKHFFNSGEMHLAFFEIYRWRFLHGYTHPGEEWTPKCNLFHQMKSLMLEWISLAKDFILHSQASTKAQASLSEVKCALTQSFYVRRMYMALHYTASYKESQCPLRPNFVDLSDADQVVVLVPIAASPIHDVQHELEKWPLATNNRGSQNGGVVPDISVVYSSSGEPAYVKVAYASPWWNRRSKWVSPQRDSFHLEDLSSSVG</sequence>
<dbReference type="InterPro" id="IPR036864">
    <property type="entry name" value="Zn2-C6_fun-type_DNA-bd_sf"/>
</dbReference>
<protein>
    <recommendedName>
        <fullName evidence="8">Zn(2)-C6 fungal-type domain-containing protein</fullName>
    </recommendedName>
</protein>
<keyword evidence="4" id="KW-0238">DNA-binding</keyword>
<dbReference type="InterPro" id="IPR001138">
    <property type="entry name" value="Zn2Cys6_DnaBD"/>
</dbReference>
<feature type="region of interest" description="Disordered" evidence="7">
    <location>
        <begin position="1"/>
        <end position="30"/>
    </location>
</feature>
<dbReference type="InterPro" id="IPR052360">
    <property type="entry name" value="Transcr_Regulatory_Proteins"/>
</dbReference>
<name>A0AA38X938_9EURO</name>
<dbReference type="AlphaFoldDB" id="A0AA38X938"/>
<evidence type="ECO:0000313" key="10">
    <source>
        <dbReference type="Proteomes" id="UP001172673"/>
    </source>
</evidence>
<dbReference type="SMART" id="SM00066">
    <property type="entry name" value="GAL4"/>
    <property type="match status" value="1"/>
</dbReference>
<evidence type="ECO:0000256" key="5">
    <source>
        <dbReference type="ARBA" id="ARBA00023163"/>
    </source>
</evidence>
<dbReference type="PANTHER" id="PTHR36206:SF13">
    <property type="entry name" value="TRANSCRIPTIONAL REGULATORY PROTEIN MOC3"/>
    <property type="match status" value="1"/>
</dbReference>
<dbReference type="GO" id="GO:0008270">
    <property type="term" value="F:zinc ion binding"/>
    <property type="evidence" value="ECO:0007669"/>
    <property type="project" value="InterPro"/>
</dbReference>
<evidence type="ECO:0000256" key="4">
    <source>
        <dbReference type="ARBA" id="ARBA00023125"/>
    </source>
</evidence>
<evidence type="ECO:0000256" key="6">
    <source>
        <dbReference type="ARBA" id="ARBA00023242"/>
    </source>
</evidence>
<dbReference type="GO" id="GO:0003677">
    <property type="term" value="F:DNA binding"/>
    <property type="evidence" value="ECO:0007669"/>
    <property type="project" value="UniProtKB-KW"/>
</dbReference>
<dbReference type="PROSITE" id="PS50048">
    <property type="entry name" value="ZN2_CY6_FUNGAL_2"/>
    <property type="match status" value="1"/>
</dbReference>
<keyword evidence="2" id="KW-0862">Zinc</keyword>
<evidence type="ECO:0000313" key="9">
    <source>
        <dbReference type="EMBL" id="KAJ9609050.1"/>
    </source>
</evidence>